<organism evidence="1 2">
    <name type="scientific">Gigaspora margarita</name>
    <dbReference type="NCBI Taxonomy" id="4874"/>
    <lineage>
        <taxon>Eukaryota</taxon>
        <taxon>Fungi</taxon>
        <taxon>Fungi incertae sedis</taxon>
        <taxon>Mucoromycota</taxon>
        <taxon>Glomeromycotina</taxon>
        <taxon>Glomeromycetes</taxon>
        <taxon>Diversisporales</taxon>
        <taxon>Gigasporaceae</taxon>
        <taxon>Gigaspora</taxon>
    </lineage>
</organism>
<dbReference type="EMBL" id="CAJVQB010017772">
    <property type="protein sequence ID" value="CAG8785407.1"/>
    <property type="molecule type" value="Genomic_DNA"/>
</dbReference>
<comment type="caution">
    <text evidence="1">The sequence shown here is derived from an EMBL/GenBank/DDBJ whole genome shotgun (WGS) entry which is preliminary data.</text>
</comment>
<gene>
    <name evidence="1" type="ORF">GMARGA_LOCUS20351</name>
</gene>
<dbReference type="Proteomes" id="UP000789901">
    <property type="component" value="Unassembled WGS sequence"/>
</dbReference>
<evidence type="ECO:0000313" key="2">
    <source>
        <dbReference type="Proteomes" id="UP000789901"/>
    </source>
</evidence>
<feature type="non-terminal residue" evidence="1">
    <location>
        <position position="69"/>
    </location>
</feature>
<accession>A0ABN7VM75</accession>
<proteinExistence type="predicted"/>
<name>A0ABN7VM75_GIGMA</name>
<sequence>MSDVINPNQSGVSSKKAKSNAFVHCKRSANMENTSRKIILEIVISMKLKVKNLYKTLVDDQQFLKTSYA</sequence>
<evidence type="ECO:0000313" key="1">
    <source>
        <dbReference type="EMBL" id="CAG8785407.1"/>
    </source>
</evidence>
<reference evidence="1 2" key="1">
    <citation type="submission" date="2021-06" db="EMBL/GenBank/DDBJ databases">
        <authorList>
            <person name="Kallberg Y."/>
            <person name="Tangrot J."/>
            <person name="Rosling A."/>
        </authorList>
    </citation>
    <scope>NUCLEOTIDE SEQUENCE [LARGE SCALE GENOMIC DNA]</scope>
    <source>
        <strain evidence="1 2">120-4 pot B 10/14</strain>
    </source>
</reference>
<keyword evidence="2" id="KW-1185">Reference proteome</keyword>
<protein>
    <submittedName>
        <fullName evidence="1">7575_t:CDS:1</fullName>
    </submittedName>
</protein>